<feature type="domain" description="COQ9 C-terminal" evidence="10">
    <location>
        <begin position="182"/>
        <end position="239"/>
    </location>
</feature>
<comment type="caution">
    <text evidence="12">The sequence shown here is derived from an EMBL/GenBank/DDBJ whole genome shotgun (WGS) entry which is preliminary data.</text>
</comment>
<keyword evidence="6 8" id="KW-0446">Lipid-binding</keyword>
<feature type="compositionally biased region" description="Pro residues" evidence="9">
    <location>
        <begin position="62"/>
        <end position="74"/>
    </location>
</feature>
<dbReference type="Pfam" id="PF08511">
    <property type="entry name" value="COQ9"/>
    <property type="match status" value="1"/>
</dbReference>
<evidence type="ECO:0000256" key="7">
    <source>
        <dbReference type="ARBA" id="ARBA00023128"/>
    </source>
</evidence>
<evidence type="ECO:0000256" key="2">
    <source>
        <dbReference type="ARBA" id="ARBA00004749"/>
    </source>
</evidence>
<keyword evidence="13" id="KW-1185">Reference proteome</keyword>
<evidence type="ECO:0000256" key="6">
    <source>
        <dbReference type="ARBA" id="ARBA00023121"/>
    </source>
</evidence>
<gene>
    <name evidence="12" type="ORF">FWILDA_LOCUS2849</name>
</gene>
<feature type="domain" description="Ubiquinone biosynthesis protein COQ9 HTH" evidence="11">
    <location>
        <begin position="75"/>
        <end position="101"/>
    </location>
</feature>
<evidence type="ECO:0000256" key="8">
    <source>
        <dbReference type="RuleBase" id="RU366063"/>
    </source>
</evidence>
<evidence type="ECO:0000313" key="12">
    <source>
        <dbReference type="EMBL" id="CAI2166993.1"/>
    </source>
</evidence>
<comment type="similarity">
    <text evidence="3 8">Belongs to the COQ9 family.</text>
</comment>
<dbReference type="Proteomes" id="UP001153678">
    <property type="component" value="Unassembled WGS sequence"/>
</dbReference>
<dbReference type="GO" id="GO:0008289">
    <property type="term" value="F:lipid binding"/>
    <property type="evidence" value="ECO:0007669"/>
    <property type="project" value="UniProtKB-UniRule"/>
</dbReference>
<dbReference type="OrthoDB" id="619536at2759"/>
<dbReference type="Pfam" id="PF21392">
    <property type="entry name" value="COQ9_N"/>
    <property type="match status" value="1"/>
</dbReference>
<dbReference type="AlphaFoldDB" id="A0A9W4SEU4"/>
<dbReference type="InterPro" id="IPR012762">
    <property type="entry name" value="Ubiq_biosynth_COQ9"/>
</dbReference>
<dbReference type="PANTHER" id="PTHR21427:SF19">
    <property type="entry name" value="UBIQUINONE BIOSYNTHESIS PROTEIN COQ9, MITOCHONDRIAL"/>
    <property type="match status" value="1"/>
</dbReference>
<evidence type="ECO:0000256" key="1">
    <source>
        <dbReference type="ARBA" id="ARBA00004173"/>
    </source>
</evidence>
<dbReference type="InterPro" id="IPR013718">
    <property type="entry name" value="COQ9_C"/>
</dbReference>
<evidence type="ECO:0000313" key="13">
    <source>
        <dbReference type="Proteomes" id="UP001153678"/>
    </source>
</evidence>
<comment type="function">
    <text evidence="8">Membrane-associated protein that warps the membrane surface to access and bind aromatic isoprenes with high specificity, including ubiquinone (CoQ) isoprene intermediates and presents them directly to Coq7, therefore facilitating the Coq7-mediated hydroxylase step. Participates in the biosynthesis of coenzyme Q, also named ubiquinone, an essential lipid-soluble electron transporter for aerobic cellular respiration.</text>
</comment>
<feature type="region of interest" description="Disordered" evidence="9">
    <location>
        <begin position="53"/>
        <end position="74"/>
    </location>
</feature>
<keyword evidence="5" id="KW-0809">Transit peptide</keyword>
<organism evidence="12 13">
    <name type="scientific">Funneliformis geosporum</name>
    <dbReference type="NCBI Taxonomy" id="1117311"/>
    <lineage>
        <taxon>Eukaryota</taxon>
        <taxon>Fungi</taxon>
        <taxon>Fungi incertae sedis</taxon>
        <taxon>Mucoromycota</taxon>
        <taxon>Glomeromycotina</taxon>
        <taxon>Glomeromycetes</taxon>
        <taxon>Glomerales</taxon>
        <taxon>Glomeraceae</taxon>
        <taxon>Funneliformis</taxon>
    </lineage>
</organism>
<evidence type="ECO:0000259" key="10">
    <source>
        <dbReference type="Pfam" id="PF08511"/>
    </source>
</evidence>
<dbReference type="EMBL" id="CAMKVN010000351">
    <property type="protein sequence ID" value="CAI2166993.1"/>
    <property type="molecule type" value="Genomic_DNA"/>
</dbReference>
<name>A0A9W4SEU4_9GLOM</name>
<reference evidence="12" key="1">
    <citation type="submission" date="2022-08" db="EMBL/GenBank/DDBJ databases">
        <authorList>
            <person name="Kallberg Y."/>
            <person name="Tangrot J."/>
            <person name="Rosling A."/>
        </authorList>
    </citation>
    <scope>NUCLEOTIDE SEQUENCE</scope>
    <source>
        <strain evidence="12">Wild A</strain>
    </source>
</reference>
<dbReference type="Gene3D" id="1.10.357.10">
    <property type="entry name" value="Tetracycline Repressor, domain 2"/>
    <property type="match status" value="1"/>
</dbReference>
<dbReference type="NCBIfam" id="TIGR02396">
    <property type="entry name" value="diverge_rpsU"/>
    <property type="match status" value="1"/>
</dbReference>
<dbReference type="GO" id="GO:0005743">
    <property type="term" value="C:mitochondrial inner membrane"/>
    <property type="evidence" value="ECO:0007669"/>
    <property type="project" value="TreeGrafter"/>
</dbReference>
<comment type="subcellular location">
    <subcellularLocation>
        <location evidence="1 8">Mitochondrion</location>
    </subcellularLocation>
</comment>
<evidence type="ECO:0000259" key="11">
    <source>
        <dbReference type="Pfam" id="PF21392"/>
    </source>
</evidence>
<evidence type="ECO:0000256" key="9">
    <source>
        <dbReference type="SAM" id="MobiDB-lite"/>
    </source>
</evidence>
<sequence>MSRSIFRRNTSCIYQRRMMQPMTWRSILNKQQYNQNFASAANYGIESNSKFVDEQPPIQTSTPPPTPPTPPNPVPSEILGASLPFVNQYGWTIDTLAQGAKASGYPYVSHGLFPRGGAELIDYFLDDCRRKMTHEIFDKMDNLKVHQKIRFACVTRLNYTKPYIKRWPEALAIMAQPNNVIRSVEHLARLVDDMWYLAGDKSADVNSYYQLYMVQDTSPDFIGTFQFLDRRLKDSATFGRIVGDVNNYVNVAVRSAIGILSSKGIGKF</sequence>
<evidence type="ECO:0000256" key="3">
    <source>
        <dbReference type="ARBA" id="ARBA00010766"/>
    </source>
</evidence>
<dbReference type="InterPro" id="IPR048674">
    <property type="entry name" value="COQ9_HTH"/>
</dbReference>
<evidence type="ECO:0000256" key="4">
    <source>
        <dbReference type="ARBA" id="ARBA00022688"/>
    </source>
</evidence>
<proteinExistence type="inferred from homology"/>
<protein>
    <recommendedName>
        <fullName evidence="8">Ubiquinone biosynthesis protein</fullName>
    </recommendedName>
</protein>
<comment type="pathway">
    <text evidence="2 8">Cofactor biosynthesis; ubiquinone biosynthesis.</text>
</comment>
<keyword evidence="4 8" id="KW-0831">Ubiquinone biosynthesis</keyword>
<keyword evidence="7 8" id="KW-0496">Mitochondrion</keyword>
<dbReference type="PANTHER" id="PTHR21427">
    <property type="entry name" value="UBIQUINONE BIOSYNTHESIS PROTEIN COQ9, MITOCHONDRIAL"/>
    <property type="match status" value="1"/>
</dbReference>
<dbReference type="GO" id="GO:0006744">
    <property type="term" value="P:ubiquinone biosynthetic process"/>
    <property type="evidence" value="ECO:0007669"/>
    <property type="project" value="UniProtKB-UniRule"/>
</dbReference>
<evidence type="ECO:0000256" key="5">
    <source>
        <dbReference type="ARBA" id="ARBA00022946"/>
    </source>
</evidence>
<accession>A0A9W4SEU4</accession>